<proteinExistence type="predicted"/>
<evidence type="ECO:0000256" key="1">
    <source>
        <dbReference type="SAM" id="MobiDB-lite"/>
    </source>
</evidence>
<dbReference type="EMBL" id="AOHO01000055">
    <property type="protein sequence ID" value="EME58538.1"/>
    <property type="molecule type" value="Genomic_DNA"/>
</dbReference>
<organism evidence="2 3">
    <name type="scientific">Amycolatopsis decaplanina DSM 44594</name>
    <dbReference type="NCBI Taxonomy" id="1284240"/>
    <lineage>
        <taxon>Bacteria</taxon>
        <taxon>Bacillati</taxon>
        <taxon>Actinomycetota</taxon>
        <taxon>Actinomycetes</taxon>
        <taxon>Pseudonocardiales</taxon>
        <taxon>Pseudonocardiaceae</taxon>
        <taxon>Amycolatopsis</taxon>
    </lineage>
</organism>
<evidence type="ECO:0000313" key="3">
    <source>
        <dbReference type="Proteomes" id="UP000054226"/>
    </source>
</evidence>
<protein>
    <submittedName>
        <fullName evidence="2">Uncharacterized protein</fullName>
    </submittedName>
</protein>
<comment type="caution">
    <text evidence="2">The sequence shown here is derived from an EMBL/GenBank/DDBJ whole genome shotgun (WGS) entry which is preliminary data.</text>
</comment>
<dbReference type="RefSeq" id="WP_007031494.1">
    <property type="nucleotide sequence ID" value="NZ_AOHO01000055.1"/>
</dbReference>
<name>M2ZCB0_9PSEU</name>
<accession>M2ZCB0</accession>
<keyword evidence="3" id="KW-1185">Reference proteome</keyword>
<dbReference type="PATRIC" id="fig|1284240.4.peg.3697"/>
<sequence length="141" mass="14114">MPGTEINGNITAMSAVSQQLSAPEMPPSLARLGTMPSLAGLFEGIAMSVLDKAATASMTAFMGKVTEDIATFSGKTRTAAITYSAADVASALELAGKATKIIKQGVDFVKQSAATQSAATPSGEGKSSTTESAGEVPPASV</sequence>
<dbReference type="Proteomes" id="UP000054226">
    <property type="component" value="Unassembled WGS sequence"/>
</dbReference>
<reference evidence="2 3" key="1">
    <citation type="journal article" date="2013" name="Genome Announc.">
        <title>Draft Genome Sequence of Amycolatopsis decaplanina Strain DSM 44594T.</title>
        <authorList>
            <person name="Kaur N."/>
            <person name="Kumar S."/>
            <person name="Bala M."/>
            <person name="Raghava G.P."/>
            <person name="Mayilraj S."/>
        </authorList>
    </citation>
    <scope>NUCLEOTIDE SEQUENCE [LARGE SCALE GENOMIC DNA]</scope>
    <source>
        <strain evidence="2 3">DSM 44594</strain>
    </source>
</reference>
<dbReference type="AlphaFoldDB" id="M2ZCB0"/>
<gene>
    <name evidence="2" type="ORF">H074_18203</name>
</gene>
<evidence type="ECO:0000313" key="2">
    <source>
        <dbReference type="EMBL" id="EME58538.1"/>
    </source>
</evidence>
<feature type="region of interest" description="Disordered" evidence="1">
    <location>
        <begin position="113"/>
        <end position="141"/>
    </location>
</feature>